<dbReference type="AlphaFoldDB" id="A0AA38LPG7"/>
<protein>
    <recommendedName>
        <fullName evidence="7">(1-&gt;3)-beta-glucan endohydrolase</fullName>
    </recommendedName>
</protein>
<comment type="similarity">
    <text evidence="1 4">Belongs to the glycosyl hydrolase 17 family.</text>
</comment>
<dbReference type="InterPro" id="IPR017853">
    <property type="entry name" value="GH"/>
</dbReference>
<evidence type="ECO:0000313" key="5">
    <source>
        <dbReference type="EMBL" id="KAH9331491.1"/>
    </source>
</evidence>
<keyword evidence="3" id="KW-0326">Glycosidase</keyword>
<dbReference type="Proteomes" id="UP000824469">
    <property type="component" value="Unassembled WGS sequence"/>
</dbReference>
<gene>
    <name evidence="5" type="ORF">KI387_003599</name>
</gene>
<dbReference type="GO" id="GO:0004553">
    <property type="term" value="F:hydrolase activity, hydrolyzing O-glycosyl compounds"/>
    <property type="evidence" value="ECO:0007669"/>
    <property type="project" value="InterPro"/>
</dbReference>
<keyword evidence="6" id="KW-1185">Reference proteome</keyword>
<evidence type="ECO:0000256" key="3">
    <source>
        <dbReference type="ARBA" id="ARBA00023295"/>
    </source>
</evidence>
<dbReference type="InterPro" id="IPR000490">
    <property type="entry name" value="Glyco_hydro_17"/>
</dbReference>
<dbReference type="EMBL" id="JAHRHJ020000001">
    <property type="protein sequence ID" value="KAH9331491.1"/>
    <property type="molecule type" value="Genomic_DNA"/>
</dbReference>
<dbReference type="Gene3D" id="3.20.20.80">
    <property type="entry name" value="Glycosidases"/>
    <property type="match status" value="1"/>
</dbReference>
<reference evidence="5 6" key="1">
    <citation type="journal article" date="2021" name="Nat. Plants">
        <title>The Taxus genome provides insights into paclitaxel biosynthesis.</title>
        <authorList>
            <person name="Xiong X."/>
            <person name="Gou J."/>
            <person name="Liao Q."/>
            <person name="Li Y."/>
            <person name="Zhou Q."/>
            <person name="Bi G."/>
            <person name="Li C."/>
            <person name="Du R."/>
            <person name="Wang X."/>
            <person name="Sun T."/>
            <person name="Guo L."/>
            <person name="Liang H."/>
            <person name="Lu P."/>
            <person name="Wu Y."/>
            <person name="Zhang Z."/>
            <person name="Ro D.K."/>
            <person name="Shang Y."/>
            <person name="Huang S."/>
            <person name="Yan J."/>
        </authorList>
    </citation>
    <scope>NUCLEOTIDE SEQUENCE [LARGE SCALE GENOMIC DNA]</scope>
    <source>
        <strain evidence="5">Ta-2019</strain>
    </source>
</reference>
<comment type="caution">
    <text evidence="5">The sequence shown here is derived from an EMBL/GenBank/DDBJ whole genome shotgun (WGS) entry which is preliminary data.</text>
</comment>
<sequence>AQKIGVNYGMDGDNLPSAGDVVVVNLMKNNNIGKMRIFKANRDALQAFGNSGIEVIVGVDNSELQAIASNQDSANGWVNDNIKPFYPSTNIKYIAVGNEILGMSGNAQYLSYLVPAMNNIQTALANANLQNDIKVSTAHASTVLSDTSFPPSKGTFSDAVKDTMNSILQFLQDHGSPFMANVYPYFSYDRNRNSINLDYALFKSTSAVVTDDGS</sequence>
<evidence type="ECO:0000313" key="6">
    <source>
        <dbReference type="Proteomes" id="UP000824469"/>
    </source>
</evidence>
<dbReference type="InterPro" id="IPR044965">
    <property type="entry name" value="Glyco_hydro_17_plant"/>
</dbReference>
<dbReference type="SUPFAM" id="SSF51445">
    <property type="entry name" value="(Trans)glycosidases"/>
    <property type="match status" value="1"/>
</dbReference>
<accession>A0AA38LPG7</accession>
<feature type="non-terminal residue" evidence="5">
    <location>
        <position position="1"/>
    </location>
</feature>
<dbReference type="Pfam" id="PF00332">
    <property type="entry name" value="Glyco_hydro_17"/>
    <property type="match status" value="1"/>
</dbReference>
<proteinExistence type="inferred from homology"/>
<name>A0AA38LPG7_TAXCH</name>
<dbReference type="PANTHER" id="PTHR32227">
    <property type="entry name" value="GLUCAN ENDO-1,3-BETA-GLUCOSIDASE BG1-RELATED-RELATED"/>
    <property type="match status" value="1"/>
</dbReference>
<organism evidence="5 6">
    <name type="scientific">Taxus chinensis</name>
    <name type="common">Chinese yew</name>
    <name type="synonym">Taxus wallichiana var. chinensis</name>
    <dbReference type="NCBI Taxonomy" id="29808"/>
    <lineage>
        <taxon>Eukaryota</taxon>
        <taxon>Viridiplantae</taxon>
        <taxon>Streptophyta</taxon>
        <taxon>Embryophyta</taxon>
        <taxon>Tracheophyta</taxon>
        <taxon>Spermatophyta</taxon>
        <taxon>Pinopsida</taxon>
        <taxon>Pinidae</taxon>
        <taxon>Conifers II</taxon>
        <taxon>Cupressales</taxon>
        <taxon>Taxaceae</taxon>
        <taxon>Taxus</taxon>
    </lineage>
</organism>
<feature type="non-terminal residue" evidence="5">
    <location>
        <position position="214"/>
    </location>
</feature>
<evidence type="ECO:0000256" key="2">
    <source>
        <dbReference type="ARBA" id="ARBA00022801"/>
    </source>
</evidence>
<evidence type="ECO:0000256" key="4">
    <source>
        <dbReference type="RuleBase" id="RU004335"/>
    </source>
</evidence>
<keyword evidence="2" id="KW-0378">Hydrolase</keyword>
<dbReference type="GO" id="GO:0005975">
    <property type="term" value="P:carbohydrate metabolic process"/>
    <property type="evidence" value="ECO:0007669"/>
    <property type="project" value="InterPro"/>
</dbReference>
<dbReference type="OMA" id="VNDHIAP"/>
<evidence type="ECO:0008006" key="7">
    <source>
        <dbReference type="Google" id="ProtNLM"/>
    </source>
</evidence>
<evidence type="ECO:0000256" key="1">
    <source>
        <dbReference type="ARBA" id="ARBA00008773"/>
    </source>
</evidence>